<reference evidence="2" key="5">
    <citation type="submission" date="2000-03" db="EMBL/GenBank/DDBJ databases">
        <authorList>
            <person name="EU Arabidopsis sequencing project"/>
        </authorList>
    </citation>
    <scope>NUCLEOTIDE SEQUENCE</scope>
</reference>
<accession>Q9SYE5</accession>
<name>Q9SYE5_ARATH</name>
<protein>
    <submittedName>
        <fullName evidence="2">Uncharacterized protein AT4g08130</fullName>
    </submittedName>
    <submittedName>
        <fullName evidence="1">Uncharacterized protein F9M13.12</fullName>
    </submittedName>
</protein>
<organism evidence="1">
    <name type="scientific">Arabidopsis thaliana</name>
    <name type="common">Mouse-ear cress</name>
    <dbReference type="NCBI Taxonomy" id="3702"/>
    <lineage>
        <taxon>Eukaryota</taxon>
        <taxon>Viridiplantae</taxon>
        <taxon>Streptophyta</taxon>
        <taxon>Embryophyta</taxon>
        <taxon>Tracheophyta</taxon>
        <taxon>Spermatophyta</taxon>
        <taxon>Magnoliopsida</taxon>
        <taxon>eudicotyledons</taxon>
        <taxon>Gunneridae</taxon>
        <taxon>Pentapetalae</taxon>
        <taxon>rosids</taxon>
        <taxon>malvids</taxon>
        <taxon>Brassicales</taxon>
        <taxon>Brassicaceae</taxon>
        <taxon>Camelineae</taxon>
        <taxon>Arabidopsis</taxon>
    </lineage>
</organism>
<dbReference type="EMBL" id="AC006267">
    <property type="protein sequence ID" value="AAD27899.1"/>
    <property type="molecule type" value="Genomic_DNA"/>
</dbReference>
<reference key="1">
    <citation type="journal article" date="1999" name="Nature">
        <title>Sequence and analysis of chromosome 4 of the plant Arabidopsis thaliana.</title>
        <authorList>
            <consortium name="EU"/>
            <consortium name="CSHL and WU Arabidopsis Sequencing Project"/>
            <person name="Mayer K."/>
            <person name="Schuller C."/>
            <person name="Wambutt R."/>
            <person name="Murphy G."/>
            <person name="Volckaert G."/>
            <person name="Pohl T."/>
            <person name="Dusterhoft A."/>
            <person name="Stiekema W."/>
            <person name="Entian K.D."/>
            <person name="Terryn N."/>
            <person name="Harris B."/>
            <person name="Ansorge W."/>
            <person name="Brandt P."/>
            <person name="Grivell L."/>
            <person name="Rieger M."/>
            <person name="Weichselgartner M."/>
            <person name="de Simone V."/>
            <person name="Obermaier B."/>
            <person name="Mache R."/>
            <person name="Muller M."/>
            <person name="Kreis M."/>
            <person name="Delseny M."/>
            <person name="Puigdomenech P."/>
            <person name="Watson M."/>
            <person name="Schmidtheini T."/>
            <person name="Reichert B."/>
            <person name="Portatelle D."/>
            <person name="Perez-Alonso M."/>
            <person name="Boutry M."/>
            <person name="Bancroft I."/>
            <person name="Vos P."/>
            <person name="Hoheisel J."/>
            <person name="Zimmermann W."/>
            <person name="Wedler H."/>
            <person name="Ridley P."/>
            <person name="Langham S.A."/>
            <person name="McCullagh B."/>
            <person name="Bilham L."/>
            <person name="Robben J."/>
            <person name="Van der Schueren J."/>
            <person name="Grymonprez B."/>
            <person name="Chuang Y.J."/>
            <person name="Vandenbussche F."/>
            <person name="Braeken M."/>
            <person name="Weltjens I."/>
            <person name="Voet M."/>
            <person name="Bastiaens I."/>
            <person name="Aert R."/>
            <person name="Defoor E."/>
            <person name="Weitzenegger T."/>
            <person name="Bothe G."/>
            <person name="Ramsperger U."/>
            <person name="Hilbert H."/>
            <person name="Braun M."/>
            <person name="Holzer E."/>
            <person name="Brandt A."/>
            <person name="Peters S."/>
            <person name="van Staveren M."/>
            <person name="Dirske W."/>
            <person name="Mooijman P."/>
            <person name="Klein Lankhorst R."/>
            <person name="Rose M."/>
            <person name="Hauf J."/>
            <person name="Kotter P."/>
            <person name="Berneiser S."/>
            <person name="Hempel S."/>
            <person name="Feldpausch M."/>
            <person name="Lamberth S."/>
            <person name="Van den Daele H."/>
            <person name="De Keyser A."/>
            <person name="Buysshaert C."/>
            <person name="Gielen J."/>
            <person name="Villarroel R."/>
            <person name="De Clercq R."/>
            <person name="Van Montagu M."/>
            <person name="Rogers J."/>
            <person name="Cronin A."/>
            <person name="Quail M."/>
            <person name="Bray-Allen S."/>
            <person name="Clark L."/>
            <person name="Doggett J."/>
            <person name="Hall S."/>
            <person name="Kay M."/>
            <person name="Lennard N."/>
            <person name="McLay K."/>
            <person name="Mayes R."/>
            <person name="Pettett A."/>
            <person name="Rajandream M.A."/>
            <person name="Lyne M."/>
            <person name="Benes V."/>
            <person name="Rechmann S."/>
            <person name="Borkova D."/>
            <person name="Blocker H."/>
            <person name="Scharfe M."/>
            <person name="Grimm M."/>
            <person name="Lohnert T.H."/>
            <person name="Dose S."/>
            <person name="de Haan M."/>
            <person name="Maarse A."/>
            <person name="Schafer M."/>
            <person name="Muller-Auer S."/>
            <person name="Gabel C."/>
            <person name="Fuchs M."/>
            <person name="Fartmann B."/>
            <person name="Granderath K."/>
            <person name="Dauner D."/>
            <person name="Herzl A."/>
            <person name="Neumann S."/>
            <person name="Argiriou A."/>
            <person name="Vitale D."/>
            <person name="Liguori R."/>
            <person name="Piravandi E."/>
            <person name="Massenet O."/>
            <person name="Quigley F."/>
            <person name="Clabauld G."/>
            <person name="Mundlein A."/>
            <person name="Felber R."/>
            <person name="Schnabl S."/>
            <person name="Hiller R."/>
            <person name="Schmidt W."/>
            <person name="Lecharny A."/>
            <person name="Aubourg S."/>
            <person name="Chefdor F."/>
            <person name="Cooke R."/>
            <person name="Berger C."/>
            <person name="Montfort A."/>
            <person name="Casacuberta E."/>
            <person name="Gibbons T."/>
            <person name="Weber N."/>
            <person name="Vandenbol M."/>
            <person name="Bargues M."/>
            <person name="Terol J."/>
            <person name="Torres A."/>
            <person name="Perez-Perez A."/>
            <person name="Purnelle B."/>
            <person name="Bent E."/>
            <person name="Johnson S."/>
            <person name="Tacon D."/>
            <person name="Jesse T."/>
            <person name="Heijnen L."/>
            <person name="Schwarz S."/>
            <person name="Scholler P."/>
            <person name="Heber S."/>
            <person name="Francs P."/>
            <person name="Bielke C."/>
            <person name="Frishman D."/>
            <person name="Haase D."/>
            <person name="Lemcke K."/>
            <person name="Mewes H.W."/>
            <person name="Stocker S."/>
            <person name="Zaccaria P."/>
            <person name="Bevan M."/>
            <person name="Wilson R.K."/>
            <person name="de la Bastide M."/>
            <person name="Habermann K."/>
            <person name="Parnell L."/>
            <person name="Dedhia N."/>
            <person name="Gnoj L."/>
            <person name="Schutz K."/>
            <person name="Huang E."/>
            <person name="Spiegel L."/>
            <person name="Sehkon M."/>
            <person name="Murray J."/>
            <person name="Sheet P."/>
            <person name="Cordes M."/>
            <person name="Abu-Threideh J."/>
            <person name="Stoneking T."/>
            <person name="Kalicki J."/>
            <person name="Graves T."/>
            <person name="Harmon G."/>
            <person name="Edwards J."/>
            <person name="Latreille P."/>
            <person name="Courtney L."/>
            <person name="Cloud J."/>
            <person name="Abbott A."/>
            <person name="Scott K."/>
            <person name="Johnson D."/>
            <person name="Minx P."/>
            <person name="Bentley D."/>
            <person name="Fulton B."/>
            <person name="Miller N."/>
            <person name="Greco T."/>
            <person name="Kemp K."/>
            <person name="Kramer J."/>
            <person name="Fulton L."/>
            <person name="Mardis E."/>
            <person name="Dante M."/>
            <person name="Pepin K."/>
            <person name="Hillier L."/>
            <person name="Nelson J."/>
            <person name="Spieth J."/>
            <person name="Ryan E."/>
            <person name="Andrews S."/>
            <person name="Geisel C."/>
            <person name="Layman D."/>
            <person name="Du H."/>
            <person name="Ali J."/>
            <person name="Berghoff A."/>
            <person name="Jones K."/>
            <person name="Drone K."/>
            <person name="Cotton M."/>
            <person name="Joshu C."/>
            <person name="Antonoiu B."/>
            <person name="Zidanic M."/>
            <person name="Strong C."/>
            <person name="Sun H."/>
            <person name="Lamar B."/>
            <person name="Yordan C."/>
            <person name="Ma P."/>
            <person name="Zhong J."/>
            <person name="Preston R."/>
            <person name="Vil D."/>
            <person name="Shekher M."/>
            <person name="Matero A."/>
            <person name="Shah R."/>
            <person name="Swaby I.K."/>
            <person name="O'Shaughnessy A."/>
            <person name="Rodriguez M."/>
            <person name="Hoffmann J."/>
            <person name="Till S."/>
            <person name="Granat S."/>
            <person name="Shohdy N."/>
            <person name="Hasegawa A."/>
            <person name="Hameed A."/>
            <person name="Lodhi M."/>
            <person name="Johnson A."/>
            <person name="Chen E."/>
            <person name="Marra M."/>
            <person name="Martienssen R."/>
            <person name="McCombie W.R."/>
        </authorList>
    </citation>
    <scope>NUCLEOTIDE SEQUENCE [LARGE SCALE GENOMIC DNA]</scope>
    <source>
        <strain>cv. Columbia</strain>
    </source>
</reference>
<evidence type="ECO:0000313" key="1">
    <source>
        <dbReference type="EMBL" id="AAD27899.1"/>
    </source>
</evidence>
<reference evidence="2" key="4">
    <citation type="submission" date="2000-03" db="EMBL/GenBank/DDBJ databases">
        <authorList>
            <person name="Spiegel L.A."/>
            <person name="Huang E.N."/>
            <person name="Nascimento L.U."/>
            <person name="de la Bastide M."/>
            <person name="Vil D.M."/>
            <person name="Preston R.R."/>
            <person name="Matero A."/>
            <person name="Shah R."/>
            <person name="O'Shaughnessy A."/>
            <person name="Rodriguez M."/>
            <person name="Shekher M."/>
            <person name="Schutz K."/>
            <person name="See L.H."/>
            <person name="Swaby I."/>
            <person name="Habermann K."/>
            <person name="Dedhia N.N."/>
            <person name="Mewes H.W."/>
            <person name="Lemcke K."/>
            <person name="Mayer K.F.X."/>
        </authorList>
    </citation>
    <scope>NUCLEOTIDE SEQUENCE</scope>
</reference>
<dbReference type="EMBL" id="AL161510">
    <property type="protein sequence ID" value="CAB81149.1"/>
    <property type="molecule type" value="Genomic_DNA"/>
</dbReference>
<sequence length="226" mass="26121">MNESKIVGFMAKLDVVHNLFVEDVNYVGGRGYQNQRLEHQRGNIGVYGNGQPNYTHKSQFQQPFQYSSSFSFTRNYDLASYQAPPPPAQRSKIESLPEQILEGQKKILERYIPRWTERRLTPSWHVALMESEDEFLKVEESDEFDVVELCKLRVFRRVLVRSFYDCAGKRSVPPIPDSHPADAPLVLDRPNALTAYTPTWMMRGLSPRYLLPPFEPPDSRNPLKSS</sequence>
<proteinExistence type="predicted"/>
<gene>
    <name evidence="1" type="primary">F9M13.12</name>
    <name evidence="2" type="ordered locus">At4g08130</name>
</gene>
<reference evidence="1" key="2">
    <citation type="submission" date="1999-01" db="EMBL/GenBank/DDBJ databases">
        <title>Arabidopsis thaliana BAC F9M13 from chromosome IV near 21 cM.</title>
        <authorList>
            <person name="Spiegel L.A."/>
            <person name="Nascimento L."/>
            <person name="de la Bastide M."/>
            <person name="Habermann K."/>
            <person name="O'Shaughnessy A."/>
            <person name="Rodriguez M."/>
            <person name="Matero A."/>
            <person name="Shah R."/>
            <person name="Swaby I."/>
            <person name="Vil M.D."/>
            <person name="Shekher M."/>
            <person name="Preston R."/>
            <person name="Schutz K."/>
            <person name="See L.H."/>
            <person name="Huang E.N."/>
            <person name="Dedhia N.N."/>
            <person name="Parnell L.D."/>
            <person name="McCombie W.R."/>
        </authorList>
    </citation>
    <scope>NUCLEOTIDE SEQUENCE</scope>
</reference>
<reference evidence="1" key="3">
    <citation type="submission" date="1999-04" db="EMBL/GenBank/DDBJ databases">
        <authorList>
            <person name="Parnell L.D."/>
        </authorList>
    </citation>
    <scope>NUCLEOTIDE SEQUENCE</scope>
</reference>
<evidence type="ECO:0000313" key="2">
    <source>
        <dbReference type="EMBL" id="CAB81149.1"/>
    </source>
</evidence>
<dbReference type="PIR" id="B85080">
    <property type="entry name" value="B85080"/>
</dbReference>
<dbReference type="AlphaFoldDB" id="Q9SYE5"/>